<proteinExistence type="predicted"/>
<gene>
    <name evidence="3" type="ORF">PGLA2088_LOCUS10320</name>
</gene>
<evidence type="ECO:0000313" key="3">
    <source>
        <dbReference type="EMBL" id="CAE8653318.1"/>
    </source>
</evidence>
<feature type="region of interest" description="Disordered" evidence="1">
    <location>
        <begin position="1"/>
        <end position="82"/>
    </location>
</feature>
<evidence type="ECO:0000313" key="4">
    <source>
        <dbReference type="Proteomes" id="UP000626109"/>
    </source>
</evidence>
<dbReference type="EMBL" id="CAJNNW010011592">
    <property type="protein sequence ID" value="CAE8653318.1"/>
    <property type="molecule type" value="Genomic_DNA"/>
</dbReference>
<dbReference type="AlphaFoldDB" id="A0A813IHX6"/>
<feature type="non-terminal residue" evidence="3">
    <location>
        <position position="180"/>
    </location>
</feature>
<feature type="transmembrane region" description="Helical" evidence="2">
    <location>
        <begin position="104"/>
        <end position="130"/>
    </location>
</feature>
<reference evidence="3" key="1">
    <citation type="submission" date="2021-02" db="EMBL/GenBank/DDBJ databases">
        <authorList>
            <person name="Dougan E. K."/>
            <person name="Rhodes N."/>
            <person name="Thang M."/>
            <person name="Chan C."/>
        </authorList>
    </citation>
    <scope>NUCLEOTIDE SEQUENCE</scope>
</reference>
<sequence>MYSVRSLPVRGYGPLLPQRDLEQQRMAPEQQQQQQQHNSYNQQEDDANEPSEDTEEETADEDSERDYDEEDEDPECKAQARRAGGKKSARFFAPGTRSLTALKWAFPAFVNGSCLFASMWLLHIATFYYVKLMDREELAYVVNSNYTAGQASYALSPGLRPNDLSYGSLQDPLEATLGFK</sequence>
<dbReference type="Proteomes" id="UP000626109">
    <property type="component" value="Unassembled WGS sequence"/>
</dbReference>
<keyword evidence="2" id="KW-1133">Transmembrane helix</keyword>
<accession>A0A813IHX6</accession>
<keyword evidence="2" id="KW-0812">Transmembrane</keyword>
<comment type="caution">
    <text evidence="3">The sequence shown here is derived from an EMBL/GenBank/DDBJ whole genome shotgun (WGS) entry which is preliminary data.</text>
</comment>
<feature type="compositionally biased region" description="Low complexity" evidence="1">
    <location>
        <begin position="24"/>
        <end position="42"/>
    </location>
</feature>
<name>A0A813IHX6_POLGL</name>
<keyword evidence="2" id="KW-0472">Membrane</keyword>
<evidence type="ECO:0000256" key="1">
    <source>
        <dbReference type="SAM" id="MobiDB-lite"/>
    </source>
</evidence>
<feature type="compositionally biased region" description="Acidic residues" evidence="1">
    <location>
        <begin position="43"/>
        <end position="74"/>
    </location>
</feature>
<protein>
    <submittedName>
        <fullName evidence="3">Uncharacterized protein</fullName>
    </submittedName>
</protein>
<organism evidence="3 4">
    <name type="scientific">Polarella glacialis</name>
    <name type="common">Dinoflagellate</name>
    <dbReference type="NCBI Taxonomy" id="89957"/>
    <lineage>
        <taxon>Eukaryota</taxon>
        <taxon>Sar</taxon>
        <taxon>Alveolata</taxon>
        <taxon>Dinophyceae</taxon>
        <taxon>Suessiales</taxon>
        <taxon>Suessiaceae</taxon>
        <taxon>Polarella</taxon>
    </lineage>
</organism>
<evidence type="ECO:0000256" key="2">
    <source>
        <dbReference type="SAM" id="Phobius"/>
    </source>
</evidence>